<gene>
    <name evidence="6" type="ORF">O9H85_30165</name>
</gene>
<keyword evidence="4" id="KW-0456">Lyase</keyword>
<dbReference type="PANTHER" id="PTHR39210:SF1">
    <property type="entry name" value="HEPARIN-SULFATE LYASE"/>
    <property type="match status" value="1"/>
</dbReference>
<evidence type="ECO:0000256" key="1">
    <source>
        <dbReference type="ARBA" id="ARBA00004418"/>
    </source>
</evidence>
<keyword evidence="3" id="KW-0574">Periplasm</keyword>
<evidence type="ECO:0000256" key="4">
    <source>
        <dbReference type="ARBA" id="ARBA00023239"/>
    </source>
</evidence>
<dbReference type="EMBL" id="JAQAGZ010000025">
    <property type="protein sequence ID" value="MCZ8516580.1"/>
    <property type="molecule type" value="Genomic_DNA"/>
</dbReference>
<dbReference type="Gene3D" id="1.50.10.100">
    <property type="entry name" value="Chondroitin AC/alginate lyase"/>
    <property type="match status" value="1"/>
</dbReference>
<dbReference type="RefSeq" id="WP_269885116.1">
    <property type="nucleotide sequence ID" value="NZ_JAQAGZ010000025.1"/>
</dbReference>
<sequence length="758" mass="85173">MNALRLKKLLHNASDPAYRRAWEQLLRRAQTALAIDYPVSEQERGDWTHYYYCSYDGARLRFDWSRPGLHECPVCVKEWAGEPFDGAWVTLAHSQLGSGMKDLAVYSLVAQDPVAVTRVREVLLAYATYYEGYKVHGNIPYNGPGKLFAQTLDEAHWIIDLCYAYRLIDSHLTDEERHLIQSGLLRPCAAFLISHKEHQLHNHAMLITSAISMLGFLLDDKMIHRAGLEGAYGLLDQLSRGVLDDGMWYEGNFQYHFYGYHSLLQYCILVEGTQWDLLDHPVLKRMFDLPLSYLLPDGTLPNLNDASYAMSVASLAPYYEMAYAWYKDAKYGELLRLAYGRGFDRSASSAATRVRDLQTLEMVAGETAGEAAEGTANDAEAARVLATTAGPMQYFAFEPVERSSMEALWFGEELGREPITDELTKLMTADYTSDISGLTKLVNRSGWHLLVKHSTFGGEHDHMDRLGLSFGVGSVPLFIDPGTTAYGVPAHYGWFKRTYSHNTICLNGKDQPPADGQLLQYRQEPWGDWVETTVNWYGDGYRMKGSIILPKEMCPWDDEVYRGASVRRVNALTDRVLLDIVKVTVPAEREIDLLYHMSGSLEDDGPWQPYDAPVSALSQEWLHGKQSKRHENVESLGWRMKEGRLLQASWCSEPSELITARTPDNPPSGSRQTLIHRVQGTAAAEREVLFIHAFIYEGDGGTFSVSGTTGESEAADGLKLQVKSGEGGELLISLSKAKIDETWSLEWIGDKAALTFIR</sequence>
<comment type="caution">
    <text evidence="6">The sequence shown here is derived from an EMBL/GenBank/DDBJ whole genome shotgun (WGS) entry which is preliminary data.</text>
</comment>
<comment type="subcellular location">
    <subcellularLocation>
        <location evidence="1">Periplasm</location>
    </subcellularLocation>
</comment>
<evidence type="ECO:0000313" key="6">
    <source>
        <dbReference type="EMBL" id="MCZ8516580.1"/>
    </source>
</evidence>
<proteinExistence type="predicted"/>
<evidence type="ECO:0000256" key="3">
    <source>
        <dbReference type="ARBA" id="ARBA00022764"/>
    </source>
</evidence>
<dbReference type="InterPro" id="IPR012480">
    <property type="entry name" value="Hepar_II_III_C"/>
</dbReference>
<dbReference type="Pfam" id="PF07940">
    <property type="entry name" value="Hepar_II_III_C"/>
    <property type="match status" value="1"/>
</dbReference>
<dbReference type="Gene3D" id="2.70.98.70">
    <property type="match status" value="1"/>
</dbReference>
<name>A0ABT4QIR8_9BACL</name>
<dbReference type="Proteomes" id="UP001527882">
    <property type="component" value="Unassembled WGS sequence"/>
</dbReference>
<organism evidence="6 7">
    <name type="scientific">Paenibacillus gyeongsangnamensis</name>
    <dbReference type="NCBI Taxonomy" id="3388067"/>
    <lineage>
        <taxon>Bacteria</taxon>
        <taxon>Bacillati</taxon>
        <taxon>Bacillota</taxon>
        <taxon>Bacilli</taxon>
        <taxon>Bacillales</taxon>
        <taxon>Paenibacillaceae</taxon>
        <taxon>Paenibacillus</taxon>
    </lineage>
</organism>
<protein>
    <submittedName>
        <fullName evidence="6">Heparinase II/III family protein</fullName>
    </submittedName>
</protein>
<dbReference type="PANTHER" id="PTHR39210">
    <property type="entry name" value="HEPARIN-SULFATE LYASE"/>
    <property type="match status" value="1"/>
</dbReference>
<dbReference type="SUPFAM" id="SSF48230">
    <property type="entry name" value="Chondroitin AC/alginate lyase"/>
    <property type="match status" value="1"/>
</dbReference>
<evidence type="ECO:0000313" key="7">
    <source>
        <dbReference type="Proteomes" id="UP001527882"/>
    </source>
</evidence>
<accession>A0ABT4QIR8</accession>
<feature type="domain" description="Heparinase II/III-like C-terminal" evidence="5">
    <location>
        <begin position="436"/>
        <end position="543"/>
    </location>
</feature>
<evidence type="ECO:0000256" key="2">
    <source>
        <dbReference type="ARBA" id="ARBA00022729"/>
    </source>
</evidence>
<evidence type="ECO:0000259" key="5">
    <source>
        <dbReference type="Pfam" id="PF07940"/>
    </source>
</evidence>
<reference evidence="6 7" key="1">
    <citation type="submission" date="2022-12" db="EMBL/GenBank/DDBJ databases">
        <title>Draft genome sequence of Paenibacillus sp. dW9.</title>
        <authorList>
            <person name="Choi E.-W."/>
            <person name="Kim D.-U."/>
        </authorList>
    </citation>
    <scope>NUCLEOTIDE SEQUENCE [LARGE SCALE GENOMIC DNA]</scope>
    <source>
        <strain evidence="7">dW9</strain>
    </source>
</reference>
<keyword evidence="2" id="KW-0732">Signal</keyword>
<dbReference type="InterPro" id="IPR008929">
    <property type="entry name" value="Chondroitin_lyas"/>
</dbReference>
<keyword evidence="7" id="KW-1185">Reference proteome</keyword>